<keyword evidence="7 10" id="KW-0539">Nucleus</keyword>
<comment type="subcellular location">
    <subcellularLocation>
        <location evidence="1 10">Cytoplasm</location>
    </subcellularLocation>
    <subcellularLocation>
        <location evidence="10">Nucleus</location>
    </subcellularLocation>
    <text evidence="10">Shuttles between the nucleus and the cytoplasm.</text>
</comment>
<reference evidence="14" key="1">
    <citation type="submission" date="2022-08" db="EMBL/GenBank/DDBJ databases">
        <title>Novel sulfate-reducing endosymbionts in the free-living metamonad Anaeramoeba.</title>
        <authorList>
            <person name="Jerlstrom-Hultqvist J."/>
            <person name="Cepicka I."/>
            <person name="Gallot-Lavallee L."/>
            <person name="Salas-Leiva D."/>
            <person name="Curtis B.A."/>
            <person name="Zahonova K."/>
            <person name="Pipaliya S."/>
            <person name="Dacks J."/>
            <person name="Roger A.J."/>
        </authorList>
    </citation>
    <scope>NUCLEOTIDE SEQUENCE</scope>
    <source>
        <strain evidence="14">Schooner1</strain>
    </source>
</reference>
<dbReference type="Proteomes" id="UP001150062">
    <property type="component" value="Unassembled WGS sequence"/>
</dbReference>
<proteinExistence type="inferred from homology"/>
<evidence type="ECO:0000259" key="12">
    <source>
        <dbReference type="Pfam" id="PF08389"/>
    </source>
</evidence>
<comment type="similarity">
    <text evidence="10">Belongs to the exportin family.</text>
</comment>
<comment type="function">
    <text evidence="10">tRNA nucleus export receptor which facilitates tRNA translocation across the nuclear pore complex.</text>
</comment>
<dbReference type="InterPro" id="IPR040017">
    <property type="entry name" value="XPOT"/>
</dbReference>
<keyword evidence="3 10" id="KW-0813">Transport</keyword>
<dbReference type="InterPro" id="IPR016024">
    <property type="entry name" value="ARM-type_fold"/>
</dbReference>
<evidence type="ECO:0000259" key="13">
    <source>
        <dbReference type="Pfam" id="PF19282"/>
    </source>
</evidence>
<evidence type="ECO:0000256" key="3">
    <source>
        <dbReference type="ARBA" id="ARBA00022448"/>
    </source>
</evidence>
<comment type="caution">
    <text evidence="14">The sequence shown here is derived from an EMBL/GenBank/DDBJ whole genome shotgun (WGS) entry which is preliminary data.</text>
</comment>
<sequence length="1077" mass="127480">MNRDLIKSLERIDQLVKLSSSPKTNCTSNQSEIEELEQIKKDENSWKVAFYGFFEVSVTHTQTRFFCLTILTRFFSRSLNSLEFEEQKNIVEHFLEWISNFPEDEPFFILNKISQLFSLLILHYYPGTFPNLCVTLLKIIQKRIENNSLGGVNFLNRLLEAIDYQITSRYEIGNENNSEIKKNIKDEMRNTNITEDIFSILYEIMIQYEKNNPKLVNSCLKSFYLHIHWIDINISISENFLKILFNFLSVEEYKKYSINCLIEIVTKGMDTFSKIELLDKLNLIEFLEENLPLDKNEKFNTNNNNNNNNNNDDDDDDNENENDQKIKNQKDLKYFTGLSKLLGSIGIEYILCYTQLKTNRSENSNNNNDEKDMKLKDELINIIQEKVSQFLPLIFQLSILENQEFITKLLPFFNELIQFIKFNNKNQKLNENEVEIINSVFYVIFQKIKYPLDYNFNEKDSYEEEFDNLHIQLITLFRNICKNWKDISQHYIENTLNELIETLTTMENENQIKEKICFNDVEAVLELIYQLMNGLNVKELCDPKGISLKIVQRLINNKQIYQINHYSINKKILWILIRFTNGFKKFKELIPYALQIFLDYRGLKNENLKIRIDCSHLLLRFSQELSLHLIQYIPDILESIKDFLKINNPNNSNNNPYNLPFANKNYLFQCAGVILSARSMVLTGSNKPFKKKLKKDLKKIDLKEIGIENKELAINEQQDFISFILGSIFETINNLLEYQTDGIFIHGSFVSSLANCVDAMISFLKGFFVISEKSKIHDYVIEKTALILQEIIKDVKSIQLIRDRIVSYCHAIAQVIRVDSVPIFLQIFQKLAFTSKESKDFENLLRLLTRYVIYYSKSISKFLNNYLLDIIELVYQIIDQMKDFAQNSSELKRELIDLKKTFCYFLFHLIKQSPDILTNEKNNQYLITILEKIVHEIIENITEYKLLSWCFKIFSQSLNVWYNNLKNFSLFIHQNVFPLMFQIPLNNDFILKSFEGESVISEINQIQYLILKLDKQSFIQYIQQDLLPNLKNIQNININYTQILNQYVDFLTQLKRLNAKELFNNLMKLFIKLRELK</sequence>
<evidence type="ECO:0000256" key="6">
    <source>
        <dbReference type="ARBA" id="ARBA00022884"/>
    </source>
</evidence>
<protein>
    <recommendedName>
        <fullName evidence="2 10">Exportin-T</fullName>
    </recommendedName>
    <alternativeName>
        <fullName evidence="8 10">Exportin(tRNA)</fullName>
    </alternativeName>
    <alternativeName>
        <fullName evidence="9 10">tRNA exportin</fullName>
    </alternativeName>
</protein>
<dbReference type="Gene3D" id="1.25.10.10">
    <property type="entry name" value="Leucine-rich Repeat Variant"/>
    <property type="match status" value="2"/>
</dbReference>
<evidence type="ECO:0000256" key="5">
    <source>
        <dbReference type="ARBA" id="ARBA00022555"/>
    </source>
</evidence>
<keyword evidence="6 10" id="KW-0694">RNA-binding</keyword>
<feature type="domain" description="Exportin-T C-terminal" evidence="13">
    <location>
        <begin position="385"/>
        <end position="681"/>
    </location>
</feature>
<keyword evidence="15" id="KW-1185">Reference proteome</keyword>
<evidence type="ECO:0000256" key="1">
    <source>
        <dbReference type="ARBA" id="ARBA00004496"/>
    </source>
</evidence>
<evidence type="ECO:0000256" key="11">
    <source>
        <dbReference type="SAM" id="MobiDB-lite"/>
    </source>
</evidence>
<evidence type="ECO:0000313" key="14">
    <source>
        <dbReference type="EMBL" id="KAJ6229295.1"/>
    </source>
</evidence>
<evidence type="ECO:0000256" key="2">
    <source>
        <dbReference type="ARBA" id="ARBA00018928"/>
    </source>
</evidence>
<evidence type="ECO:0000256" key="4">
    <source>
        <dbReference type="ARBA" id="ARBA00022490"/>
    </source>
</evidence>
<keyword evidence="4 10" id="KW-0963">Cytoplasm</keyword>
<evidence type="ECO:0000256" key="10">
    <source>
        <dbReference type="RuleBase" id="RU366037"/>
    </source>
</evidence>
<feature type="region of interest" description="Disordered" evidence="11">
    <location>
        <begin position="297"/>
        <end position="325"/>
    </location>
</feature>
<dbReference type="InterPro" id="IPR045546">
    <property type="entry name" value="Exportin-T_C"/>
</dbReference>
<dbReference type="SUPFAM" id="SSF48371">
    <property type="entry name" value="ARM repeat"/>
    <property type="match status" value="1"/>
</dbReference>
<organism evidence="14 15">
    <name type="scientific">Anaeramoeba flamelloides</name>
    <dbReference type="NCBI Taxonomy" id="1746091"/>
    <lineage>
        <taxon>Eukaryota</taxon>
        <taxon>Metamonada</taxon>
        <taxon>Anaeramoebidae</taxon>
        <taxon>Anaeramoeba</taxon>
    </lineage>
</organism>
<feature type="compositionally biased region" description="Acidic residues" evidence="11">
    <location>
        <begin position="311"/>
        <end position="321"/>
    </location>
</feature>
<dbReference type="InterPro" id="IPR013598">
    <property type="entry name" value="Exportin-1/Importin-b-like"/>
</dbReference>
<evidence type="ECO:0000313" key="15">
    <source>
        <dbReference type="Proteomes" id="UP001150062"/>
    </source>
</evidence>
<feature type="compositionally biased region" description="Low complexity" evidence="11">
    <location>
        <begin position="299"/>
        <end position="310"/>
    </location>
</feature>
<evidence type="ECO:0000256" key="9">
    <source>
        <dbReference type="ARBA" id="ARBA00032199"/>
    </source>
</evidence>
<keyword evidence="5 10" id="KW-0820">tRNA-binding</keyword>
<dbReference type="Pfam" id="PF19282">
    <property type="entry name" value="Exportin-T"/>
    <property type="match status" value="2"/>
</dbReference>
<dbReference type="PANTHER" id="PTHR15952">
    <property type="entry name" value="EXPORTIN-T/LOS1"/>
    <property type="match status" value="1"/>
</dbReference>
<dbReference type="Pfam" id="PF08389">
    <property type="entry name" value="Xpo1"/>
    <property type="match status" value="1"/>
</dbReference>
<accession>A0ABQ8XAY6</accession>
<name>A0ABQ8XAY6_9EUKA</name>
<gene>
    <name evidence="14" type="ORF">M0813_07913</name>
</gene>
<feature type="domain" description="Exportin-T C-terminal" evidence="13">
    <location>
        <begin position="710"/>
        <end position="1067"/>
    </location>
</feature>
<dbReference type="EMBL" id="JAOAOG010000322">
    <property type="protein sequence ID" value="KAJ6229295.1"/>
    <property type="molecule type" value="Genomic_DNA"/>
</dbReference>
<evidence type="ECO:0000256" key="8">
    <source>
        <dbReference type="ARBA" id="ARBA00029784"/>
    </source>
</evidence>
<dbReference type="InterPro" id="IPR011989">
    <property type="entry name" value="ARM-like"/>
</dbReference>
<dbReference type="PANTHER" id="PTHR15952:SF11">
    <property type="entry name" value="EXPORTIN-T"/>
    <property type="match status" value="1"/>
</dbReference>
<evidence type="ECO:0000256" key="7">
    <source>
        <dbReference type="ARBA" id="ARBA00023242"/>
    </source>
</evidence>
<feature type="domain" description="Exportin-1/Importin-beta-like" evidence="12">
    <location>
        <begin position="108"/>
        <end position="261"/>
    </location>
</feature>